<name>A0A5B7JQS7_PORTR</name>
<sequence length="20" mass="2331">MTIQHIQKEATIPHPVIMQD</sequence>
<comment type="caution">
    <text evidence="2">The sequence shown here is derived from an EMBL/GenBank/DDBJ whole genome shotgun (WGS) entry which is preliminary data.</text>
</comment>
<accession>A0A5B7JQS7</accession>
<protein>
    <submittedName>
        <fullName evidence="2">Uncharacterized protein</fullName>
    </submittedName>
</protein>
<evidence type="ECO:0000313" key="2">
    <source>
        <dbReference type="EMBL" id="MPC97219.1"/>
    </source>
</evidence>
<gene>
    <name evidence="2" type="ORF">E2C01_092522</name>
</gene>
<organism evidence="2 3">
    <name type="scientific">Portunus trituberculatus</name>
    <name type="common">Swimming crab</name>
    <name type="synonym">Neptunus trituberculatus</name>
    <dbReference type="NCBI Taxonomy" id="210409"/>
    <lineage>
        <taxon>Eukaryota</taxon>
        <taxon>Metazoa</taxon>
        <taxon>Ecdysozoa</taxon>
        <taxon>Arthropoda</taxon>
        <taxon>Crustacea</taxon>
        <taxon>Multicrustacea</taxon>
        <taxon>Malacostraca</taxon>
        <taxon>Eumalacostraca</taxon>
        <taxon>Eucarida</taxon>
        <taxon>Decapoda</taxon>
        <taxon>Pleocyemata</taxon>
        <taxon>Brachyura</taxon>
        <taxon>Eubrachyura</taxon>
        <taxon>Portunoidea</taxon>
        <taxon>Portunidae</taxon>
        <taxon>Portuninae</taxon>
        <taxon>Portunus</taxon>
    </lineage>
</organism>
<dbReference type="EMBL" id="VSRR010109042">
    <property type="protein sequence ID" value="MPC97219.1"/>
    <property type="molecule type" value="Genomic_DNA"/>
</dbReference>
<dbReference type="AlphaFoldDB" id="A0A5B7JQS7"/>
<keyword evidence="3" id="KW-1185">Reference proteome</keyword>
<evidence type="ECO:0000313" key="3">
    <source>
        <dbReference type="Proteomes" id="UP000324222"/>
    </source>
</evidence>
<proteinExistence type="predicted"/>
<reference evidence="2 3" key="1">
    <citation type="submission" date="2019-05" db="EMBL/GenBank/DDBJ databases">
        <title>Another draft genome of Portunus trituberculatus and its Hox gene families provides insights of decapod evolution.</title>
        <authorList>
            <person name="Jeong J.-H."/>
            <person name="Song I."/>
            <person name="Kim S."/>
            <person name="Choi T."/>
            <person name="Kim D."/>
            <person name="Ryu S."/>
            <person name="Kim W."/>
        </authorList>
    </citation>
    <scope>NUCLEOTIDE SEQUENCE [LARGE SCALE GENOMIC DNA]</scope>
    <source>
        <tissue evidence="2">Muscle</tissue>
    </source>
</reference>
<evidence type="ECO:0000256" key="1">
    <source>
        <dbReference type="SAM" id="MobiDB-lite"/>
    </source>
</evidence>
<dbReference type="Proteomes" id="UP000324222">
    <property type="component" value="Unassembled WGS sequence"/>
</dbReference>
<feature type="region of interest" description="Disordered" evidence="1">
    <location>
        <begin position="1"/>
        <end position="20"/>
    </location>
</feature>